<gene>
    <name evidence="1" type="ORF">SPM_003585</name>
</gene>
<dbReference type="RefSeq" id="WP_040584403.1">
    <property type="nucleotide sequence ID" value="NZ_AGBZ02000001.1"/>
</dbReference>
<proteinExistence type="predicted"/>
<accession>A0AAI9T4C3</accession>
<reference evidence="1 2" key="1">
    <citation type="journal article" date="2012" name="J. Proteome Res.">
        <title>Application of Spiroplasma melliferum proteogenomic profiling for the discovery of virulence factors and pathogenicity mechanisms in host-associated spiroplasmas.</title>
        <authorList>
            <person name="Alexeev D."/>
            <person name="Kostrjukova E."/>
            <person name="Aliper A."/>
            <person name="Popenko A."/>
            <person name="Bazaleev N."/>
            <person name="Tyakht A."/>
            <person name="Selezneva O."/>
            <person name="Akopian T."/>
            <person name="Prichodko E."/>
            <person name="Kondratov I."/>
            <person name="Chukin M."/>
            <person name="Demina I."/>
            <person name="Galyamina M."/>
            <person name="Kamashev D."/>
            <person name="Vanyushkina A."/>
            <person name="Ladygina V."/>
            <person name="Levitskii S."/>
            <person name="Lazarev V."/>
            <person name="Govorun V."/>
        </authorList>
    </citation>
    <scope>NUCLEOTIDE SEQUENCE [LARGE SCALE GENOMIC DNA]</scope>
    <source>
        <strain evidence="1 2">KC3</strain>
    </source>
</reference>
<name>A0AAI9T4C3_SPIME</name>
<dbReference type="AlphaFoldDB" id="A0AAI9T4C3"/>
<evidence type="ECO:0000313" key="2">
    <source>
        <dbReference type="Proteomes" id="UP000004057"/>
    </source>
</evidence>
<dbReference type="Proteomes" id="UP000004057">
    <property type="component" value="Unassembled WGS sequence"/>
</dbReference>
<organism evidence="1 2">
    <name type="scientific">Spiroplasma melliferum KC3</name>
    <dbReference type="NCBI Taxonomy" id="570509"/>
    <lineage>
        <taxon>Bacteria</taxon>
        <taxon>Bacillati</taxon>
        <taxon>Mycoplasmatota</taxon>
        <taxon>Mollicutes</taxon>
        <taxon>Entomoplasmatales</taxon>
        <taxon>Spiroplasmataceae</taxon>
        <taxon>Spiroplasma</taxon>
    </lineage>
</organism>
<protein>
    <submittedName>
        <fullName evidence="1">Uncharacterized protein</fullName>
    </submittedName>
</protein>
<dbReference type="EMBL" id="AGBZ02000001">
    <property type="protein sequence ID" value="KAI93059.1"/>
    <property type="molecule type" value="Genomic_DNA"/>
</dbReference>
<evidence type="ECO:0000313" key="1">
    <source>
        <dbReference type="EMBL" id="KAI93059.1"/>
    </source>
</evidence>
<comment type="caution">
    <text evidence="1">The sequence shown here is derived from an EMBL/GenBank/DDBJ whole genome shotgun (WGS) entry which is preliminary data.</text>
</comment>
<sequence length="96" mass="11692">MKHTNHKWGRYERNSIWKSYAMNKVQKYFEHKDYSKYDLFQEAPCKYCGQLMLKAQYQDIQPDKDYSWTIDYIDGNLSNNALENLQPAHPWCYNNK</sequence>